<evidence type="ECO:0000313" key="2">
    <source>
        <dbReference type="EMBL" id="PZR04865.1"/>
    </source>
</evidence>
<dbReference type="InterPro" id="IPR050126">
    <property type="entry name" value="Ap4A_hydrolase"/>
</dbReference>
<organism evidence="2 3">
    <name type="scientific">Archangium gephyra</name>
    <dbReference type="NCBI Taxonomy" id="48"/>
    <lineage>
        <taxon>Bacteria</taxon>
        <taxon>Pseudomonadati</taxon>
        <taxon>Myxococcota</taxon>
        <taxon>Myxococcia</taxon>
        <taxon>Myxococcales</taxon>
        <taxon>Cystobacterineae</taxon>
        <taxon>Archangiaceae</taxon>
        <taxon>Archangium</taxon>
    </lineage>
</organism>
<evidence type="ECO:0000259" key="1">
    <source>
        <dbReference type="Pfam" id="PF00149"/>
    </source>
</evidence>
<accession>A0A2W5T054</accession>
<evidence type="ECO:0000313" key="3">
    <source>
        <dbReference type="Proteomes" id="UP000249061"/>
    </source>
</evidence>
<dbReference type="Gene3D" id="3.60.21.10">
    <property type="match status" value="1"/>
</dbReference>
<dbReference type="SUPFAM" id="SSF56300">
    <property type="entry name" value="Metallo-dependent phosphatases"/>
    <property type="match status" value="1"/>
</dbReference>
<dbReference type="InterPro" id="IPR029052">
    <property type="entry name" value="Metallo-depent_PP-like"/>
</dbReference>
<dbReference type="Proteomes" id="UP000249061">
    <property type="component" value="Unassembled WGS sequence"/>
</dbReference>
<proteinExistence type="predicted"/>
<protein>
    <submittedName>
        <fullName evidence="2">Metallophosphatase</fullName>
    </submittedName>
</protein>
<dbReference type="AlphaFoldDB" id="A0A2W5T054"/>
<dbReference type="CDD" id="cd00144">
    <property type="entry name" value="MPP_PPP_family"/>
    <property type="match status" value="1"/>
</dbReference>
<dbReference type="Pfam" id="PF00149">
    <property type="entry name" value="Metallophos"/>
    <property type="match status" value="1"/>
</dbReference>
<name>A0A2W5T054_9BACT</name>
<dbReference type="EMBL" id="QFQP01000051">
    <property type="protein sequence ID" value="PZR04865.1"/>
    <property type="molecule type" value="Genomic_DNA"/>
</dbReference>
<dbReference type="PANTHER" id="PTHR42850">
    <property type="entry name" value="METALLOPHOSPHOESTERASE"/>
    <property type="match status" value="1"/>
</dbReference>
<dbReference type="GO" id="GO:0016791">
    <property type="term" value="F:phosphatase activity"/>
    <property type="evidence" value="ECO:0007669"/>
    <property type="project" value="TreeGrafter"/>
</dbReference>
<feature type="domain" description="Calcineurin-like phosphoesterase" evidence="1">
    <location>
        <begin position="3"/>
        <end position="167"/>
    </location>
</feature>
<dbReference type="PANTHER" id="PTHR42850:SF4">
    <property type="entry name" value="ZINC-DEPENDENT ENDOPOLYPHOSPHATASE"/>
    <property type="match status" value="1"/>
</dbReference>
<dbReference type="GO" id="GO:0006798">
    <property type="term" value="P:polyphosphate catabolic process"/>
    <property type="evidence" value="ECO:0007669"/>
    <property type="project" value="TreeGrafter"/>
</dbReference>
<gene>
    <name evidence="2" type="ORF">DI536_33505</name>
</gene>
<dbReference type="GO" id="GO:0005737">
    <property type="term" value="C:cytoplasm"/>
    <property type="evidence" value="ECO:0007669"/>
    <property type="project" value="TreeGrafter"/>
</dbReference>
<reference evidence="2 3" key="1">
    <citation type="submission" date="2017-08" db="EMBL/GenBank/DDBJ databases">
        <title>Infants hospitalized years apart are colonized by the same room-sourced microbial strains.</title>
        <authorList>
            <person name="Brooks B."/>
            <person name="Olm M.R."/>
            <person name="Firek B.A."/>
            <person name="Baker R."/>
            <person name="Thomas B.C."/>
            <person name="Morowitz M.J."/>
            <person name="Banfield J.F."/>
        </authorList>
    </citation>
    <scope>NUCLEOTIDE SEQUENCE [LARGE SCALE GENOMIC DNA]</scope>
    <source>
        <strain evidence="2">S2_003_000_R2_14</strain>
    </source>
</reference>
<sequence>MRRTLFIGDVHGCNDEFGDLLAASGFGGDDRLVLVGDMTAKGPDSLGVVARARELKALAVLGNHDARVVELRDSDSKAPHAQIARALPAEDFRWLDLLPLWLDLPELNVLTVHAGVLAGIPLENQPRHVLLNLRSIDAEGRGSTRIENGVPWASKWPGPRHVIFGHDAVRGLQRYPFATGLDTGCVYGRSLTGLWLPEGRLVQVSARKAWMPIETKD</sequence>
<dbReference type="InterPro" id="IPR004843">
    <property type="entry name" value="Calcineurin-like_PHP"/>
</dbReference>
<dbReference type="GO" id="GO:0000298">
    <property type="term" value="F:endopolyphosphatase activity"/>
    <property type="evidence" value="ECO:0007669"/>
    <property type="project" value="TreeGrafter"/>
</dbReference>
<comment type="caution">
    <text evidence="2">The sequence shown here is derived from an EMBL/GenBank/DDBJ whole genome shotgun (WGS) entry which is preliminary data.</text>
</comment>